<evidence type="ECO:0000256" key="2">
    <source>
        <dbReference type="ARBA" id="ARBA00022801"/>
    </source>
</evidence>
<evidence type="ECO:0000256" key="4">
    <source>
        <dbReference type="ARBA" id="ARBA00034221"/>
    </source>
</evidence>
<dbReference type="SUPFAM" id="SSF56281">
    <property type="entry name" value="Metallo-hydrolase/oxidoreductase"/>
    <property type="match status" value="1"/>
</dbReference>
<evidence type="ECO:0000256" key="3">
    <source>
        <dbReference type="ARBA" id="ARBA00022833"/>
    </source>
</evidence>
<dbReference type="EMBL" id="RHHU01000007">
    <property type="protein sequence ID" value="RNB85392.1"/>
    <property type="molecule type" value="Genomic_DNA"/>
</dbReference>
<dbReference type="Pfam" id="PF12706">
    <property type="entry name" value="Lactamase_B_2"/>
    <property type="match status" value="1"/>
</dbReference>
<keyword evidence="9" id="KW-1185">Reference proteome</keyword>
<reference evidence="8 9" key="1">
    <citation type="submission" date="2018-10" db="EMBL/GenBank/DDBJ databases">
        <title>Phylogenomics of Brevibacillus.</title>
        <authorList>
            <person name="Dunlap C."/>
        </authorList>
    </citation>
    <scope>NUCLEOTIDE SEQUENCE [LARGE SCALE GENOMIC DNA]</scope>
    <source>
        <strain evidence="8 9">JCM 15774</strain>
    </source>
</reference>
<evidence type="ECO:0000256" key="1">
    <source>
        <dbReference type="ARBA" id="ARBA00022759"/>
    </source>
</evidence>
<dbReference type="PANTHER" id="PTHR46018:SF2">
    <property type="entry name" value="ZINC PHOSPHODIESTERASE ELAC PROTEIN 1"/>
    <property type="match status" value="1"/>
</dbReference>
<keyword evidence="2 8" id="KW-0378">Hydrolase</keyword>
<organism evidence="8 9">
    <name type="scientific">Brevibacillus nitrificans</name>
    <dbReference type="NCBI Taxonomy" id="651560"/>
    <lineage>
        <taxon>Bacteria</taxon>
        <taxon>Bacillati</taxon>
        <taxon>Bacillota</taxon>
        <taxon>Bacilli</taxon>
        <taxon>Bacillales</taxon>
        <taxon>Paenibacillaceae</taxon>
        <taxon>Brevibacillus</taxon>
    </lineage>
</organism>
<proteinExistence type="predicted"/>
<accession>A0A3M8DBI1</accession>
<dbReference type="InterPro" id="IPR036866">
    <property type="entry name" value="RibonucZ/Hydroxyglut_hydro"/>
</dbReference>
<keyword evidence="3" id="KW-0862">Zinc</keyword>
<sequence length="270" mass="29782">MKRFGPATLVEAGGEKLLFDAGRGVALRMSQINVMPGEITKLFLTHLHSDHTVGLPDVWLTGTLTTTGHRSTEFEVWGPAGTRTMMEDLEKAYKRDIDTRIEHGYIVPEGAKPMGHDIKPGIVYEKNGVQVEAFLVSHDIDPSFGYRINYKGHSVVLSGDTTYNENVVQHGKGADLLIHEVAVAKPEDLVNIPAFQKILSVHTTPEQAGKVFSQTKPKLAVYSHVVLLGDMSEASAHLLYRTQSTYDGKVIVGEDLMTFEIGEEVNITER</sequence>
<comment type="catalytic activity">
    <reaction evidence="4">
        <text>3',5'-cyclic CMP + H2O = CMP + H(+)</text>
        <dbReference type="Rhea" id="RHEA:72675"/>
        <dbReference type="ChEBI" id="CHEBI:15377"/>
        <dbReference type="ChEBI" id="CHEBI:15378"/>
        <dbReference type="ChEBI" id="CHEBI:58003"/>
        <dbReference type="ChEBI" id="CHEBI:60377"/>
    </reaction>
    <physiologicalReaction direction="left-to-right" evidence="4">
        <dbReference type="Rhea" id="RHEA:72676"/>
    </physiologicalReaction>
</comment>
<keyword evidence="1" id="KW-0540">Nuclease</keyword>
<feature type="domain" description="Metallo-beta-lactamase" evidence="7">
    <location>
        <begin position="4"/>
        <end position="202"/>
    </location>
</feature>
<comment type="caution">
    <text evidence="8">The sequence shown here is derived from an EMBL/GenBank/DDBJ whole genome shotgun (WGS) entry which is preliminary data.</text>
</comment>
<name>A0A3M8DBI1_9BACL</name>
<keyword evidence="1" id="KW-0255">Endonuclease</keyword>
<dbReference type="GO" id="GO:0042781">
    <property type="term" value="F:3'-tRNA processing endoribonuclease activity"/>
    <property type="evidence" value="ECO:0007669"/>
    <property type="project" value="TreeGrafter"/>
</dbReference>
<dbReference type="SMART" id="SM00849">
    <property type="entry name" value="Lactamase_B"/>
    <property type="match status" value="1"/>
</dbReference>
<dbReference type="Proteomes" id="UP000269573">
    <property type="component" value="Unassembled WGS sequence"/>
</dbReference>
<evidence type="ECO:0000313" key="8">
    <source>
        <dbReference type="EMBL" id="RNB85392.1"/>
    </source>
</evidence>
<evidence type="ECO:0000313" key="9">
    <source>
        <dbReference type="Proteomes" id="UP000269573"/>
    </source>
</evidence>
<protein>
    <submittedName>
        <fullName evidence="8">MBL fold metallo-hydrolase</fullName>
    </submittedName>
</protein>
<dbReference type="Gene3D" id="3.60.15.10">
    <property type="entry name" value="Ribonuclease Z/Hydroxyacylglutathione hydrolase-like"/>
    <property type="match status" value="1"/>
</dbReference>
<dbReference type="AlphaFoldDB" id="A0A3M8DBI1"/>
<dbReference type="PANTHER" id="PTHR46018">
    <property type="entry name" value="ZINC PHOSPHODIESTERASE ELAC PROTEIN 1"/>
    <property type="match status" value="1"/>
</dbReference>
<comment type="catalytic activity">
    <reaction evidence="6">
        <text>3',5'-cyclic UMP + H2O = UMP + H(+)</text>
        <dbReference type="Rhea" id="RHEA:70575"/>
        <dbReference type="ChEBI" id="CHEBI:15377"/>
        <dbReference type="ChEBI" id="CHEBI:15378"/>
        <dbReference type="ChEBI" id="CHEBI:57865"/>
        <dbReference type="ChEBI" id="CHEBI:184387"/>
    </reaction>
    <physiologicalReaction direction="left-to-right" evidence="6">
        <dbReference type="Rhea" id="RHEA:70576"/>
    </physiologicalReaction>
</comment>
<evidence type="ECO:0000256" key="5">
    <source>
        <dbReference type="ARBA" id="ARBA00034301"/>
    </source>
</evidence>
<evidence type="ECO:0000256" key="6">
    <source>
        <dbReference type="ARBA" id="ARBA00048505"/>
    </source>
</evidence>
<dbReference type="InterPro" id="IPR001279">
    <property type="entry name" value="Metallo-B-lactamas"/>
</dbReference>
<dbReference type="InterPro" id="IPR044094">
    <property type="entry name" value="AtsA-like_MBL-fold"/>
</dbReference>
<dbReference type="CDD" id="cd07719">
    <property type="entry name" value="arylsulfatase_AtsA-like_MBL-fold"/>
    <property type="match status" value="1"/>
</dbReference>
<gene>
    <name evidence="8" type="ORF">EDM59_13035</name>
</gene>
<comment type="function">
    <text evidence="5">Counteracts the endogenous Pycsar antiviral defense system. Phosphodiesterase that enables metal-dependent hydrolysis of host cyclic nucleotide Pycsar defense signals such as cCMP and cUMP.</text>
</comment>
<evidence type="ECO:0000259" key="7">
    <source>
        <dbReference type="SMART" id="SM00849"/>
    </source>
</evidence>